<dbReference type="RefSeq" id="WP_185275576.1">
    <property type="nucleotide sequence ID" value="NZ_CP043641.1"/>
</dbReference>
<dbReference type="AlphaFoldDB" id="A0A7G6YCB8"/>
<name>A0A7G6YCB8_9MICO</name>
<keyword evidence="1" id="KW-1133">Transmembrane helix</keyword>
<accession>A0A7G6YCB8</accession>
<gene>
    <name evidence="2" type="ORF">F1C12_14085</name>
</gene>
<organism evidence="2 3">
    <name type="scientific">Leifsonia shinshuensis</name>
    <dbReference type="NCBI Taxonomy" id="150026"/>
    <lineage>
        <taxon>Bacteria</taxon>
        <taxon>Bacillati</taxon>
        <taxon>Actinomycetota</taxon>
        <taxon>Actinomycetes</taxon>
        <taxon>Micrococcales</taxon>
        <taxon>Microbacteriaceae</taxon>
        <taxon>Leifsonia</taxon>
    </lineage>
</organism>
<feature type="transmembrane region" description="Helical" evidence="1">
    <location>
        <begin position="44"/>
        <end position="66"/>
    </location>
</feature>
<feature type="transmembrane region" description="Helical" evidence="1">
    <location>
        <begin position="113"/>
        <end position="131"/>
    </location>
</feature>
<reference evidence="3" key="1">
    <citation type="submission" date="2019-09" db="EMBL/GenBank/DDBJ databases">
        <title>Antimicrobial potential of Antarctic Bacteria.</title>
        <authorList>
            <person name="Benaud N."/>
            <person name="Edwards R.J."/>
            <person name="Ferrari B.C."/>
        </authorList>
    </citation>
    <scope>NUCLEOTIDE SEQUENCE [LARGE SCALE GENOMIC DNA]</scope>
    <source>
        <strain evidence="3">INR9</strain>
    </source>
</reference>
<feature type="transmembrane region" description="Helical" evidence="1">
    <location>
        <begin position="12"/>
        <end position="32"/>
    </location>
</feature>
<proteinExistence type="predicted"/>
<dbReference type="KEGG" id="lse:F1C12_14085"/>
<evidence type="ECO:0008006" key="4">
    <source>
        <dbReference type="Google" id="ProtNLM"/>
    </source>
</evidence>
<evidence type="ECO:0000313" key="3">
    <source>
        <dbReference type="Proteomes" id="UP000515511"/>
    </source>
</evidence>
<dbReference type="EMBL" id="CP043641">
    <property type="protein sequence ID" value="QNE36133.1"/>
    <property type="molecule type" value="Genomic_DNA"/>
</dbReference>
<evidence type="ECO:0000313" key="2">
    <source>
        <dbReference type="EMBL" id="QNE36133.1"/>
    </source>
</evidence>
<dbReference type="Proteomes" id="UP000515511">
    <property type="component" value="Chromosome"/>
</dbReference>
<evidence type="ECO:0000256" key="1">
    <source>
        <dbReference type="SAM" id="Phobius"/>
    </source>
</evidence>
<feature type="transmembrane region" description="Helical" evidence="1">
    <location>
        <begin position="72"/>
        <end position="92"/>
    </location>
</feature>
<keyword evidence="1" id="KW-0812">Transmembrane</keyword>
<keyword evidence="1" id="KW-0472">Membrane</keyword>
<protein>
    <recommendedName>
        <fullName evidence="4">Modulator of FtsH protease</fullName>
    </recommendedName>
</protein>
<feature type="transmembrane region" description="Helical" evidence="1">
    <location>
        <begin position="137"/>
        <end position="161"/>
    </location>
</feature>
<sequence length="166" mass="16900">MVGIFREWSEFNVAVAGAGAALGGLLIVALSVNIRQIAESRGLAARAGASIATLILGVALSCAALIPGQAPWGFGVQVVVGTLICGFVAVRSSIAIRRDSATTGYGRYDVERIALFTVPLALDLAGGVLLLGGVAEVGLVLVAVATILAIVTTVVFSWVALVEVLR</sequence>